<evidence type="ECO:0000313" key="3">
    <source>
        <dbReference type="EMBL" id="KAF2031838.1"/>
    </source>
</evidence>
<keyword evidence="4" id="KW-1185">Reference proteome</keyword>
<comment type="caution">
    <text evidence="3">The sequence shown here is derived from an EMBL/GenBank/DDBJ whole genome shotgun (WGS) entry which is preliminary data.</text>
</comment>
<gene>
    <name evidence="3" type="ORF">EK21DRAFT_87664</name>
</gene>
<proteinExistence type="predicted"/>
<keyword evidence="2" id="KW-1133">Transmembrane helix</keyword>
<dbReference type="EMBL" id="ML978177">
    <property type="protein sequence ID" value="KAF2031838.1"/>
    <property type="molecule type" value="Genomic_DNA"/>
</dbReference>
<evidence type="ECO:0000313" key="4">
    <source>
        <dbReference type="Proteomes" id="UP000799777"/>
    </source>
</evidence>
<reference evidence="3" key="1">
    <citation type="journal article" date="2020" name="Stud. Mycol.">
        <title>101 Dothideomycetes genomes: a test case for predicting lifestyles and emergence of pathogens.</title>
        <authorList>
            <person name="Haridas S."/>
            <person name="Albert R."/>
            <person name="Binder M."/>
            <person name="Bloem J."/>
            <person name="Labutti K."/>
            <person name="Salamov A."/>
            <person name="Andreopoulos B."/>
            <person name="Baker S."/>
            <person name="Barry K."/>
            <person name="Bills G."/>
            <person name="Bluhm B."/>
            <person name="Cannon C."/>
            <person name="Castanera R."/>
            <person name="Culley D."/>
            <person name="Daum C."/>
            <person name="Ezra D."/>
            <person name="Gonzalez J."/>
            <person name="Henrissat B."/>
            <person name="Kuo A."/>
            <person name="Liang C."/>
            <person name="Lipzen A."/>
            <person name="Lutzoni F."/>
            <person name="Magnuson J."/>
            <person name="Mondo S."/>
            <person name="Nolan M."/>
            <person name="Ohm R."/>
            <person name="Pangilinan J."/>
            <person name="Park H.-J."/>
            <person name="Ramirez L."/>
            <person name="Alfaro M."/>
            <person name="Sun H."/>
            <person name="Tritt A."/>
            <person name="Yoshinaga Y."/>
            <person name="Zwiers L.-H."/>
            <person name="Turgeon B."/>
            <person name="Goodwin S."/>
            <person name="Spatafora J."/>
            <person name="Crous P."/>
            <person name="Grigoriev I."/>
        </authorList>
    </citation>
    <scope>NUCLEOTIDE SEQUENCE</scope>
    <source>
        <strain evidence="3">CBS 110217</strain>
    </source>
</reference>
<feature type="region of interest" description="Disordered" evidence="1">
    <location>
        <begin position="151"/>
        <end position="193"/>
    </location>
</feature>
<feature type="compositionally biased region" description="Acidic residues" evidence="1">
    <location>
        <begin position="101"/>
        <end position="111"/>
    </location>
</feature>
<dbReference type="Proteomes" id="UP000799777">
    <property type="component" value="Unassembled WGS sequence"/>
</dbReference>
<feature type="compositionally biased region" description="Polar residues" evidence="1">
    <location>
        <begin position="158"/>
        <end position="176"/>
    </location>
</feature>
<evidence type="ECO:0000256" key="2">
    <source>
        <dbReference type="SAM" id="Phobius"/>
    </source>
</evidence>
<evidence type="ECO:0000256" key="1">
    <source>
        <dbReference type="SAM" id="MobiDB-lite"/>
    </source>
</evidence>
<keyword evidence="2" id="KW-0472">Membrane</keyword>
<dbReference type="AlphaFoldDB" id="A0A9P4HBY7"/>
<keyword evidence="2" id="KW-0812">Transmembrane</keyword>
<dbReference type="OrthoDB" id="10515679at2759"/>
<protein>
    <submittedName>
        <fullName evidence="3">Uncharacterized protein</fullName>
    </submittedName>
</protein>
<accession>A0A9P4HBY7</accession>
<organism evidence="3 4">
    <name type="scientific">Setomelanomma holmii</name>
    <dbReference type="NCBI Taxonomy" id="210430"/>
    <lineage>
        <taxon>Eukaryota</taxon>
        <taxon>Fungi</taxon>
        <taxon>Dikarya</taxon>
        <taxon>Ascomycota</taxon>
        <taxon>Pezizomycotina</taxon>
        <taxon>Dothideomycetes</taxon>
        <taxon>Pleosporomycetidae</taxon>
        <taxon>Pleosporales</taxon>
        <taxon>Pleosporineae</taxon>
        <taxon>Phaeosphaeriaceae</taxon>
        <taxon>Setomelanomma</taxon>
    </lineage>
</organism>
<feature type="transmembrane region" description="Helical" evidence="2">
    <location>
        <begin position="123"/>
        <end position="144"/>
    </location>
</feature>
<feature type="region of interest" description="Disordered" evidence="1">
    <location>
        <begin position="90"/>
        <end position="116"/>
    </location>
</feature>
<sequence length="193" mass="21459">MTSHFSQDYSSIDWDLPQPKLKRKTPITFPKLSSTYGSSVCIFTLDWAPWMVNTKHSVPFPVISEPRVIGRDKDGRRCIEVRAFNATNPEGVAISGNRDDVVEDSDDEEGSDGSKKQVPVGTIFGAVVGGVFCLVVLLGFLYQLRRCRNVKEKDEDTTATPSRSDNEPMVSSQSETRATRDLPPPTYEEATKI</sequence>
<name>A0A9P4HBY7_9PLEO</name>